<feature type="domain" description="Glycosyltransferase subfamily 4-like N-terminal" evidence="1">
    <location>
        <begin position="15"/>
        <end position="172"/>
    </location>
</feature>
<dbReference type="GO" id="GO:0016758">
    <property type="term" value="F:hexosyltransferase activity"/>
    <property type="evidence" value="ECO:0007669"/>
    <property type="project" value="TreeGrafter"/>
</dbReference>
<dbReference type="KEGG" id="asc:ASAC_0678"/>
<gene>
    <name evidence="2" type="ordered locus">ASAC_0678</name>
</gene>
<reference evidence="2 3" key="1">
    <citation type="journal article" date="2010" name="Appl. Environ. Microbiol.">
        <title>The genome sequence of the crenarchaeon Acidilobus saccharovorans supports a new order, Acidilobales, and suggests an important ecological role in terrestrial acidic hot springs.</title>
        <authorList>
            <person name="Mardanov A.V."/>
            <person name="Svetlitchnyi V.A."/>
            <person name="Beletsky A.V."/>
            <person name="Prokofeva M.I."/>
            <person name="Bonch-Osmolovskaya E.A."/>
            <person name="Ravin N.V."/>
            <person name="Skryabin K.G."/>
        </authorList>
    </citation>
    <scope>NUCLEOTIDE SEQUENCE [LARGE SCALE GENOMIC DNA]</scope>
    <source>
        <strain evidence="3">DSM 16705 / JCM 18335 / VKM B-2471 / 345-15</strain>
    </source>
</reference>
<dbReference type="STRING" id="666510.ASAC_0678"/>
<protein>
    <submittedName>
        <fullName evidence="2">Glycosyl transferase group 1</fullName>
    </submittedName>
</protein>
<evidence type="ECO:0000313" key="3">
    <source>
        <dbReference type="Proteomes" id="UP000000346"/>
    </source>
</evidence>
<dbReference type="CAZy" id="GT4">
    <property type="family name" value="Glycosyltransferase Family 4"/>
</dbReference>
<dbReference type="Proteomes" id="UP000000346">
    <property type="component" value="Chromosome"/>
</dbReference>
<dbReference type="Pfam" id="PF13439">
    <property type="entry name" value="Glyco_transf_4"/>
    <property type="match status" value="1"/>
</dbReference>
<proteinExistence type="predicted"/>
<dbReference type="InterPro" id="IPR028098">
    <property type="entry name" value="Glyco_trans_4-like_N"/>
</dbReference>
<accession>D9Q196</accession>
<organism evidence="2 3">
    <name type="scientific">Acidilobus saccharovorans (strain DSM 16705 / JCM 18335 / VKM B-2471 / 345-15)</name>
    <dbReference type="NCBI Taxonomy" id="666510"/>
    <lineage>
        <taxon>Archaea</taxon>
        <taxon>Thermoproteota</taxon>
        <taxon>Thermoprotei</taxon>
        <taxon>Acidilobales</taxon>
        <taxon>Acidilobaceae</taxon>
        <taxon>Acidilobus</taxon>
    </lineage>
</organism>
<dbReference type="AlphaFoldDB" id="D9Q196"/>
<dbReference type="CDD" id="cd03801">
    <property type="entry name" value="GT4_PimA-like"/>
    <property type="match status" value="1"/>
</dbReference>
<dbReference type="OrthoDB" id="132546at2157"/>
<keyword evidence="2" id="KW-0808">Transferase</keyword>
<evidence type="ECO:0000259" key="1">
    <source>
        <dbReference type="Pfam" id="PF13439"/>
    </source>
</evidence>
<dbReference type="SUPFAM" id="SSF53756">
    <property type="entry name" value="UDP-Glycosyltransferase/glycogen phosphorylase"/>
    <property type="match status" value="1"/>
</dbReference>
<dbReference type="eggNOG" id="arCOG01403">
    <property type="taxonomic scope" value="Archaea"/>
</dbReference>
<dbReference type="InterPro" id="IPR050194">
    <property type="entry name" value="Glycosyltransferase_grp1"/>
</dbReference>
<dbReference type="GeneID" id="9498911"/>
<dbReference type="InParanoid" id="D9Q196"/>
<dbReference type="PANTHER" id="PTHR45947:SF3">
    <property type="entry name" value="SULFOQUINOVOSYL TRANSFERASE SQD2"/>
    <property type="match status" value="1"/>
</dbReference>
<evidence type="ECO:0000313" key="2">
    <source>
        <dbReference type="EMBL" id="ADL19084.1"/>
    </source>
</evidence>
<dbReference type="Gene3D" id="3.40.50.2000">
    <property type="entry name" value="Glycogen Phosphorylase B"/>
    <property type="match status" value="2"/>
</dbReference>
<dbReference type="PANTHER" id="PTHR45947">
    <property type="entry name" value="SULFOQUINOVOSYL TRANSFERASE SQD2"/>
    <property type="match status" value="1"/>
</dbReference>
<keyword evidence="3" id="KW-1185">Reference proteome</keyword>
<dbReference type="HOGENOM" id="CLU_069984_0_0_2"/>
<dbReference type="EMBL" id="CP001742">
    <property type="protein sequence ID" value="ADL19084.1"/>
    <property type="molecule type" value="Genomic_DNA"/>
</dbReference>
<name>D9Q196_ACIS3</name>
<sequence>MRIVVARRDSLTHMDGVTRFTATLAKGLALLGHRVALMSWGLLDAPNGYSDFNDYLKGVYGIESIDVLTIRGHVSSHPEPRVSIDWLLRGSRVLREWDADAIIISGVAPLTFRPRVAVLHNVTRLRSRVARWLYRRLYKSYDVVVCVSKKSSSEALSAGVRCGRVIYNPVDLKPFRPRGDREPLVVHIGTRGEKNVDISIHAVKMMRDRGYNLRLAVIGPGASNSVKNFLGEVPEWVLPLDNASEEVKADMLSRSKALLLPSSYETFSYVAVEAMASGTPPIVSEAVPEEVVMDGVNGLRVPELRPEAFAEALARLINDEDLWWRLSEAGVNWAKRYDYMTVAKEYESLLHEIINKG</sequence>
<dbReference type="RefSeq" id="WP_013266596.1">
    <property type="nucleotide sequence ID" value="NC_014374.1"/>
</dbReference>
<dbReference type="Pfam" id="PF13692">
    <property type="entry name" value="Glyco_trans_1_4"/>
    <property type="match status" value="1"/>
</dbReference>